<feature type="region of interest" description="Disordered" evidence="1">
    <location>
        <begin position="40"/>
        <end position="73"/>
    </location>
</feature>
<dbReference type="Proteomes" id="UP001158576">
    <property type="component" value="Chromosome 2"/>
</dbReference>
<feature type="compositionally biased region" description="Basic and acidic residues" evidence="1">
    <location>
        <begin position="40"/>
        <end position="54"/>
    </location>
</feature>
<feature type="region of interest" description="Disordered" evidence="1">
    <location>
        <begin position="1"/>
        <end position="26"/>
    </location>
</feature>
<accession>A0ABN7T3R7</accession>
<keyword evidence="3" id="KW-1185">Reference proteome</keyword>
<evidence type="ECO:0000313" key="2">
    <source>
        <dbReference type="EMBL" id="CAG5110279.1"/>
    </source>
</evidence>
<name>A0ABN7T3R7_OIKDI</name>
<dbReference type="EMBL" id="OU015567">
    <property type="protein sequence ID" value="CAG5110279.1"/>
    <property type="molecule type" value="Genomic_DNA"/>
</dbReference>
<proteinExistence type="predicted"/>
<organism evidence="2 3">
    <name type="scientific">Oikopleura dioica</name>
    <name type="common">Tunicate</name>
    <dbReference type="NCBI Taxonomy" id="34765"/>
    <lineage>
        <taxon>Eukaryota</taxon>
        <taxon>Metazoa</taxon>
        <taxon>Chordata</taxon>
        <taxon>Tunicata</taxon>
        <taxon>Appendicularia</taxon>
        <taxon>Copelata</taxon>
        <taxon>Oikopleuridae</taxon>
        <taxon>Oikopleura</taxon>
    </lineage>
</organism>
<evidence type="ECO:0000313" key="3">
    <source>
        <dbReference type="Proteomes" id="UP001158576"/>
    </source>
</evidence>
<evidence type="ECO:0000256" key="1">
    <source>
        <dbReference type="SAM" id="MobiDB-lite"/>
    </source>
</evidence>
<sequence length="109" mass="12447">MTDVESASFDESWSDDSWSSISDGSSLDDWICSFENRVSDDHRDDSIPDQDPHHGTLGSLQNSGSKRKNKEKEEKMTAIQNALLLSLKLLIFIKLKKFFESCSRIYISR</sequence>
<gene>
    <name evidence="2" type="ORF">OKIOD_LOCUS13459</name>
</gene>
<reference evidence="2 3" key="1">
    <citation type="submission" date="2021-04" db="EMBL/GenBank/DDBJ databases">
        <authorList>
            <person name="Bliznina A."/>
        </authorList>
    </citation>
    <scope>NUCLEOTIDE SEQUENCE [LARGE SCALE GENOMIC DNA]</scope>
</reference>
<protein>
    <submittedName>
        <fullName evidence="2">Oidioi.mRNA.OKI2018_I69.chr2.g4694.t1.cds</fullName>
    </submittedName>
</protein>